<evidence type="ECO:0000313" key="3">
    <source>
        <dbReference type="Proteomes" id="UP000567179"/>
    </source>
</evidence>
<keyword evidence="1" id="KW-0472">Membrane</keyword>
<dbReference type="AlphaFoldDB" id="A0A8H5EUE0"/>
<reference evidence="2 3" key="1">
    <citation type="journal article" date="2020" name="ISME J.">
        <title>Uncovering the hidden diversity of litter-decomposition mechanisms in mushroom-forming fungi.</title>
        <authorList>
            <person name="Floudas D."/>
            <person name="Bentzer J."/>
            <person name="Ahren D."/>
            <person name="Johansson T."/>
            <person name="Persson P."/>
            <person name="Tunlid A."/>
        </authorList>
    </citation>
    <scope>NUCLEOTIDE SEQUENCE [LARGE SCALE GENOMIC DNA]</scope>
    <source>
        <strain evidence="2 3">CBS 101986</strain>
    </source>
</reference>
<accession>A0A8H5EUE0</accession>
<keyword evidence="1" id="KW-0812">Transmembrane</keyword>
<organism evidence="2 3">
    <name type="scientific">Psilocybe cf. subviscida</name>
    <dbReference type="NCBI Taxonomy" id="2480587"/>
    <lineage>
        <taxon>Eukaryota</taxon>
        <taxon>Fungi</taxon>
        <taxon>Dikarya</taxon>
        <taxon>Basidiomycota</taxon>
        <taxon>Agaricomycotina</taxon>
        <taxon>Agaricomycetes</taxon>
        <taxon>Agaricomycetidae</taxon>
        <taxon>Agaricales</taxon>
        <taxon>Agaricineae</taxon>
        <taxon>Strophariaceae</taxon>
        <taxon>Psilocybe</taxon>
    </lineage>
</organism>
<evidence type="ECO:0000256" key="1">
    <source>
        <dbReference type="SAM" id="Phobius"/>
    </source>
</evidence>
<proteinExistence type="predicted"/>
<feature type="transmembrane region" description="Helical" evidence="1">
    <location>
        <begin position="198"/>
        <end position="217"/>
    </location>
</feature>
<dbReference type="OrthoDB" id="72269at2759"/>
<keyword evidence="1" id="KW-1133">Transmembrane helix</keyword>
<keyword evidence="3" id="KW-1185">Reference proteome</keyword>
<feature type="transmembrane region" description="Helical" evidence="1">
    <location>
        <begin position="172"/>
        <end position="192"/>
    </location>
</feature>
<dbReference type="Proteomes" id="UP000567179">
    <property type="component" value="Unassembled WGS sequence"/>
</dbReference>
<evidence type="ECO:0000313" key="2">
    <source>
        <dbReference type="EMBL" id="KAF5312880.1"/>
    </source>
</evidence>
<name>A0A8H5EUE0_9AGAR</name>
<gene>
    <name evidence="2" type="ORF">D9619_003655</name>
</gene>
<sequence length="362" mass="39782">MAFRLAPLIGFPLLLAAGLKYMFGAHLDGGMDAAIKAVCISPTSSSSQTTVSYANYPYTSIPSIDTHPSGPCPLIATFHLALDARESGPKTFLAYLLGTGVPLILVPWVEVYRSGQKRDWRLLAYPTLWLLLTQAVTVGVTYQVYWLLLILSRGTGETERRKVRMTRIEAEALAIGLFLGAGIPSAAMVLTPHPMVTWAWQFYPVYMTLLRSVYLQYRKPARKDSNTIDKERKQNNGLTTEEAEGRGVLKTIYLMTFALSAGVHLFVAWPFVATGNFDDLRTLLVPTLISPSQTALDGSRLVHNFFKWDYELGYAATVLGLMFSTRGKMAAAGIAAWCALSAPFIGVGAAVTGVFAWRDLRE</sequence>
<feature type="transmembrane region" description="Helical" evidence="1">
    <location>
        <begin position="6"/>
        <end position="23"/>
    </location>
</feature>
<protein>
    <submittedName>
        <fullName evidence="2">Uncharacterized protein</fullName>
    </submittedName>
</protein>
<feature type="transmembrane region" description="Helical" evidence="1">
    <location>
        <begin position="92"/>
        <end position="109"/>
    </location>
</feature>
<feature type="transmembrane region" description="Helical" evidence="1">
    <location>
        <begin position="329"/>
        <end position="357"/>
    </location>
</feature>
<dbReference type="EMBL" id="JAACJJ010000056">
    <property type="protein sequence ID" value="KAF5312880.1"/>
    <property type="molecule type" value="Genomic_DNA"/>
</dbReference>
<comment type="caution">
    <text evidence="2">The sequence shown here is derived from an EMBL/GenBank/DDBJ whole genome shotgun (WGS) entry which is preliminary data.</text>
</comment>
<feature type="transmembrane region" description="Helical" evidence="1">
    <location>
        <begin position="129"/>
        <end position="151"/>
    </location>
</feature>
<feature type="transmembrane region" description="Helical" evidence="1">
    <location>
        <begin position="252"/>
        <end position="272"/>
    </location>
</feature>